<dbReference type="InterPro" id="IPR001254">
    <property type="entry name" value="Trypsin_dom"/>
</dbReference>
<dbReference type="SUPFAM" id="SSF49265">
    <property type="entry name" value="Fibronectin type III"/>
    <property type="match status" value="1"/>
</dbReference>
<dbReference type="PROSITE" id="PS50240">
    <property type="entry name" value="TRYPSIN_DOM"/>
    <property type="match status" value="1"/>
</dbReference>
<protein>
    <submittedName>
        <fullName evidence="4">Unannotated protein</fullName>
    </submittedName>
</protein>
<dbReference type="Gene3D" id="2.40.10.10">
    <property type="entry name" value="Trypsin-like serine proteases"/>
    <property type="match status" value="1"/>
</dbReference>
<evidence type="ECO:0000259" key="3">
    <source>
        <dbReference type="PROSITE" id="PS50240"/>
    </source>
</evidence>
<dbReference type="AlphaFoldDB" id="A0A6J7HRW6"/>
<dbReference type="PANTHER" id="PTHR24276:SF98">
    <property type="entry name" value="FI18310P1-RELATED"/>
    <property type="match status" value="1"/>
</dbReference>
<reference evidence="4" key="1">
    <citation type="submission" date="2020-05" db="EMBL/GenBank/DDBJ databases">
        <authorList>
            <person name="Chiriac C."/>
            <person name="Salcher M."/>
            <person name="Ghai R."/>
            <person name="Kavagutti S V."/>
        </authorList>
    </citation>
    <scope>NUCLEOTIDE SEQUENCE</scope>
</reference>
<comment type="similarity">
    <text evidence="1">Belongs to the peptidase S1 family.</text>
</comment>
<dbReference type="PROSITE" id="PS00135">
    <property type="entry name" value="TRYPSIN_SER"/>
    <property type="match status" value="1"/>
</dbReference>
<organism evidence="4">
    <name type="scientific">freshwater metagenome</name>
    <dbReference type="NCBI Taxonomy" id="449393"/>
    <lineage>
        <taxon>unclassified sequences</taxon>
        <taxon>metagenomes</taxon>
        <taxon>ecological metagenomes</taxon>
    </lineage>
</organism>
<dbReference type="InterPro" id="IPR013783">
    <property type="entry name" value="Ig-like_fold"/>
</dbReference>
<dbReference type="InterPro" id="IPR018114">
    <property type="entry name" value="TRYPSIN_HIS"/>
</dbReference>
<dbReference type="InterPro" id="IPR043504">
    <property type="entry name" value="Peptidase_S1_PA_chymotrypsin"/>
</dbReference>
<dbReference type="EMBL" id="CAFBMR010000052">
    <property type="protein sequence ID" value="CAB4918389.1"/>
    <property type="molecule type" value="Genomic_DNA"/>
</dbReference>
<sequence>MLSGQRWIRAALGALAVIGVAAGGLVSPSTAVVNGDPTDVDQFPFLVAIGERAYSGQGDMYGGRYSQLCGGTLVGPRKVITAAHCLFDGPRVDELVVGSMGGGALSSMDSVIDMVKSYEIHPAYDSDLILNDIAVITLEADMVGVPYAVPAADDSALVVKGSPVVSAGWGSTDQSLGDEGYPNLFRVAPLTVFPASSCGGGKSYKVNGKLFGGYGVNDSVYSKKQLCAQGYRDSQIVDTCFGDSGGPLIAGAGVDMRLIGIVSFGPGTCATKHPGVYTRVARYTSFLEQQGVSFEPPPVGIPQPPVLVNAFVSARSLTVRMHAAANGPQPTAFWAVAKDSAGHTHSCAVYAPDDTAKASCVIPGLINGERYSVTSYAVLGTNKSPTAVAQEYVPAARPGAPEIRRVVIGVRSAVFGVRRFVDNGSRITSKYVRCTALNHPTLQASVGSDGKATITKMVAGARYSCTAYAVNAVGTSAPSAPVRFLAD</sequence>
<dbReference type="InterPro" id="IPR036116">
    <property type="entry name" value="FN3_sf"/>
</dbReference>
<proteinExistence type="inferred from homology"/>
<keyword evidence="2" id="KW-1015">Disulfide bond</keyword>
<dbReference type="CDD" id="cd00190">
    <property type="entry name" value="Tryp_SPc"/>
    <property type="match status" value="1"/>
</dbReference>
<feature type="domain" description="Peptidase S1" evidence="3">
    <location>
        <begin position="32"/>
        <end position="292"/>
    </location>
</feature>
<evidence type="ECO:0000313" key="4">
    <source>
        <dbReference type="EMBL" id="CAB4918389.1"/>
    </source>
</evidence>
<evidence type="ECO:0000256" key="2">
    <source>
        <dbReference type="ARBA" id="ARBA00023157"/>
    </source>
</evidence>
<dbReference type="SUPFAM" id="SSF50494">
    <property type="entry name" value="Trypsin-like serine proteases"/>
    <property type="match status" value="1"/>
</dbReference>
<dbReference type="GO" id="GO:0006508">
    <property type="term" value="P:proteolysis"/>
    <property type="evidence" value="ECO:0007669"/>
    <property type="project" value="InterPro"/>
</dbReference>
<dbReference type="PRINTS" id="PR00722">
    <property type="entry name" value="CHYMOTRYPSIN"/>
</dbReference>
<dbReference type="CDD" id="cd00063">
    <property type="entry name" value="FN3"/>
    <property type="match status" value="1"/>
</dbReference>
<dbReference type="PANTHER" id="PTHR24276">
    <property type="entry name" value="POLYSERASE-RELATED"/>
    <property type="match status" value="1"/>
</dbReference>
<dbReference type="InterPro" id="IPR033116">
    <property type="entry name" value="TRYPSIN_SER"/>
</dbReference>
<dbReference type="GO" id="GO:0004252">
    <property type="term" value="F:serine-type endopeptidase activity"/>
    <property type="evidence" value="ECO:0007669"/>
    <property type="project" value="InterPro"/>
</dbReference>
<dbReference type="InterPro" id="IPR003961">
    <property type="entry name" value="FN3_dom"/>
</dbReference>
<name>A0A6J7HRW6_9ZZZZ</name>
<dbReference type="InterPro" id="IPR050430">
    <property type="entry name" value="Peptidase_S1"/>
</dbReference>
<gene>
    <name evidence="4" type="ORF">UFOPK3610_01263</name>
</gene>
<dbReference type="InterPro" id="IPR009003">
    <property type="entry name" value="Peptidase_S1_PA"/>
</dbReference>
<dbReference type="PROSITE" id="PS00134">
    <property type="entry name" value="TRYPSIN_HIS"/>
    <property type="match status" value="1"/>
</dbReference>
<evidence type="ECO:0000256" key="1">
    <source>
        <dbReference type="ARBA" id="ARBA00007664"/>
    </source>
</evidence>
<dbReference type="Pfam" id="PF00089">
    <property type="entry name" value="Trypsin"/>
    <property type="match status" value="1"/>
</dbReference>
<accession>A0A6J7HRW6</accession>
<dbReference type="Gene3D" id="2.60.40.10">
    <property type="entry name" value="Immunoglobulins"/>
    <property type="match status" value="1"/>
</dbReference>
<dbReference type="InterPro" id="IPR001314">
    <property type="entry name" value="Peptidase_S1A"/>
</dbReference>
<dbReference type="SMART" id="SM00020">
    <property type="entry name" value="Tryp_SPc"/>
    <property type="match status" value="1"/>
</dbReference>